<organism evidence="4 5">
    <name type="scientific">Pseudochrobactrum kiredjianiae</name>
    <dbReference type="NCBI Taxonomy" id="386305"/>
    <lineage>
        <taxon>Bacteria</taxon>
        <taxon>Pseudomonadati</taxon>
        <taxon>Pseudomonadota</taxon>
        <taxon>Alphaproteobacteria</taxon>
        <taxon>Hyphomicrobiales</taxon>
        <taxon>Brucellaceae</taxon>
        <taxon>Pseudochrobactrum</taxon>
    </lineage>
</organism>
<dbReference type="InterPro" id="IPR013762">
    <property type="entry name" value="Integrase-like_cat_sf"/>
</dbReference>
<dbReference type="Pfam" id="PF00589">
    <property type="entry name" value="Phage_integrase"/>
    <property type="match status" value="1"/>
</dbReference>
<dbReference type="PANTHER" id="PTHR30349">
    <property type="entry name" value="PHAGE INTEGRASE-RELATED"/>
    <property type="match status" value="1"/>
</dbReference>
<dbReference type="EMBL" id="JBHTMA010000026">
    <property type="protein sequence ID" value="MFD1226401.1"/>
    <property type="molecule type" value="Genomic_DNA"/>
</dbReference>
<proteinExistence type="predicted"/>
<dbReference type="Gene3D" id="1.10.443.10">
    <property type="entry name" value="Intergrase catalytic core"/>
    <property type="match status" value="1"/>
</dbReference>
<keyword evidence="1" id="KW-0229">DNA integration</keyword>
<keyword evidence="5" id="KW-1185">Reference proteome</keyword>
<gene>
    <name evidence="4" type="ORF">ACFQ35_04405</name>
</gene>
<evidence type="ECO:0000256" key="1">
    <source>
        <dbReference type="ARBA" id="ARBA00022908"/>
    </source>
</evidence>
<accession>A0ABW3V1I0</accession>
<dbReference type="SUPFAM" id="SSF56349">
    <property type="entry name" value="DNA breaking-rejoining enzymes"/>
    <property type="match status" value="1"/>
</dbReference>
<dbReference type="InterPro" id="IPR050090">
    <property type="entry name" value="Tyrosine_recombinase_XerCD"/>
</dbReference>
<evidence type="ECO:0000313" key="5">
    <source>
        <dbReference type="Proteomes" id="UP001597263"/>
    </source>
</evidence>
<feature type="domain" description="Tyr recombinase" evidence="3">
    <location>
        <begin position="169"/>
        <end position="341"/>
    </location>
</feature>
<dbReference type="InterPro" id="IPR011010">
    <property type="entry name" value="DNA_brk_join_enz"/>
</dbReference>
<dbReference type="InterPro" id="IPR002104">
    <property type="entry name" value="Integrase_catalytic"/>
</dbReference>
<evidence type="ECO:0000313" key="4">
    <source>
        <dbReference type="EMBL" id="MFD1226401.1"/>
    </source>
</evidence>
<dbReference type="Proteomes" id="UP001597263">
    <property type="component" value="Unassembled WGS sequence"/>
</dbReference>
<evidence type="ECO:0000256" key="2">
    <source>
        <dbReference type="ARBA" id="ARBA00023172"/>
    </source>
</evidence>
<reference evidence="5" key="1">
    <citation type="journal article" date="2019" name="Int. J. Syst. Evol. Microbiol.">
        <title>The Global Catalogue of Microorganisms (GCM) 10K type strain sequencing project: providing services to taxonomists for standard genome sequencing and annotation.</title>
        <authorList>
            <consortium name="The Broad Institute Genomics Platform"/>
            <consortium name="The Broad Institute Genome Sequencing Center for Infectious Disease"/>
            <person name="Wu L."/>
            <person name="Ma J."/>
        </authorList>
    </citation>
    <scope>NUCLEOTIDE SEQUENCE [LARGE SCALE GENOMIC DNA]</scope>
    <source>
        <strain evidence="5">CCUG 49584</strain>
    </source>
</reference>
<name>A0ABW3V1I0_9HYPH</name>
<dbReference type="PANTHER" id="PTHR30349:SF64">
    <property type="entry name" value="PROPHAGE INTEGRASE INTD-RELATED"/>
    <property type="match status" value="1"/>
</dbReference>
<protein>
    <submittedName>
        <fullName evidence="4">Tyrosine-type recombinase/integrase</fullName>
    </submittedName>
</protein>
<keyword evidence="2" id="KW-0233">DNA recombination</keyword>
<evidence type="ECO:0000259" key="3">
    <source>
        <dbReference type="PROSITE" id="PS51898"/>
    </source>
</evidence>
<dbReference type="RefSeq" id="WP_289388057.1">
    <property type="nucleotide sequence ID" value="NZ_JAUCBM010000009.1"/>
</dbReference>
<sequence>MPLTKFRRGDKGNWIIRGTVRGQSIYESTGTSDEQAAEAIRVQTEVRLLNESVYGKKAVVTFQEAAEAFVSSGGSDRFIFEIRKKTQKPVGLAVHFRNKLLHTITQRDLDEAARKLYPGCLPETLVRQCYAPFIAVWNHAVRNQWAEPRQWSRPKKAKGTAILNKKYRSGSHPVSYDHAMSFIAGMSPAPAMAMTTLFLTGMRPIELFALQSKDVDINNRWLVVQSSKIGEKRGIPIHEYLVPLLSALKARTGQMFLTHKREPYPLTEDYGGQLSTAITGARKRTGIKDISPYTARHSFSTQLVINGVHPYIKDQILGHAADDMSRLYTAVPQQPLIEAVNTIKLAAGWSEFVWYSDPIKWEGRLINWSKKSHAIKAA</sequence>
<dbReference type="PROSITE" id="PS51898">
    <property type="entry name" value="TYR_RECOMBINASE"/>
    <property type="match status" value="1"/>
</dbReference>
<comment type="caution">
    <text evidence="4">The sequence shown here is derived from an EMBL/GenBank/DDBJ whole genome shotgun (WGS) entry which is preliminary data.</text>
</comment>